<dbReference type="InterPro" id="IPR036465">
    <property type="entry name" value="vWFA_dom_sf"/>
</dbReference>
<keyword evidence="3" id="KW-1185">Reference proteome</keyword>
<dbReference type="PANTHER" id="PTHR38730">
    <property type="entry name" value="SLL7028 PROTEIN"/>
    <property type="match status" value="1"/>
</dbReference>
<dbReference type="EMBL" id="JAUDEO010000038">
    <property type="protein sequence ID" value="MDM8334262.1"/>
    <property type="molecule type" value="Genomic_DNA"/>
</dbReference>
<protein>
    <submittedName>
        <fullName evidence="2">VWA-like domain-containing protein</fullName>
    </submittedName>
</protein>
<reference evidence="2" key="2">
    <citation type="submission" date="2023-06" db="EMBL/GenBank/DDBJ databases">
        <authorList>
            <person name="Zeman M."/>
            <person name="Kubasova T."/>
            <person name="Jahodarova E."/>
            <person name="Nykrynova M."/>
            <person name="Rychlik I."/>
        </authorList>
    </citation>
    <scope>NUCLEOTIDE SEQUENCE</scope>
    <source>
        <strain evidence="2">105_WCHN</strain>
    </source>
</reference>
<name>A0ABT7VND8_9LACO</name>
<gene>
    <name evidence="2" type="ORF">QUW46_06725</name>
</gene>
<accession>A0ABT7VND8</accession>
<evidence type="ECO:0000313" key="3">
    <source>
        <dbReference type="Proteomes" id="UP001529423"/>
    </source>
</evidence>
<comment type="caution">
    <text evidence="2">The sequence shown here is derived from an EMBL/GenBank/DDBJ whole genome shotgun (WGS) entry which is preliminary data.</text>
</comment>
<dbReference type="RefSeq" id="WP_289560658.1">
    <property type="nucleotide sequence ID" value="NZ_JAUDEO010000038.1"/>
</dbReference>
<evidence type="ECO:0000313" key="2">
    <source>
        <dbReference type="EMBL" id="MDM8334262.1"/>
    </source>
</evidence>
<feature type="domain" description="Putative metallopeptidase" evidence="1">
    <location>
        <begin position="26"/>
        <end position="278"/>
    </location>
</feature>
<proteinExistence type="predicted"/>
<organism evidence="2 3">
    <name type="scientific">Limosilactobacillus panis</name>
    <dbReference type="NCBI Taxonomy" id="47493"/>
    <lineage>
        <taxon>Bacteria</taxon>
        <taxon>Bacillati</taxon>
        <taxon>Bacillota</taxon>
        <taxon>Bacilli</taxon>
        <taxon>Lactobacillales</taxon>
        <taxon>Lactobacillaceae</taxon>
        <taxon>Limosilactobacillus</taxon>
    </lineage>
</organism>
<dbReference type="PANTHER" id="PTHR38730:SF1">
    <property type="entry name" value="SLL7028 PROTEIN"/>
    <property type="match status" value="1"/>
</dbReference>
<evidence type="ECO:0000259" key="1">
    <source>
        <dbReference type="Pfam" id="PF13203"/>
    </source>
</evidence>
<reference evidence="2" key="1">
    <citation type="submission" date="2023-06" db="EMBL/GenBank/DDBJ databases">
        <title>Identification and characterization of horizontal gene transfer across gut microbiota members of farm animals based on homology search.</title>
        <authorList>
            <person name="Schwarzerova J."/>
            <person name="Nykrynova M."/>
            <person name="Jureckova K."/>
            <person name="Cejkova D."/>
            <person name="Rychlik I."/>
        </authorList>
    </citation>
    <scope>NUCLEOTIDE SEQUENCE</scope>
    <source>
        <strain evidence="2">105_WCHN</strain>
    </source>
</reference>
<dbReference type="Pfam" id="PF13203">
    <property type="entry name" value="DUF2201_N"/>
    <property type="match status" value="1"/>
</dbReference>
<dbReference type="SUPFAM" id="SSF53300">
    <property type="entry name" value="vWA-like"/>
    <property type="match status" value="1"/>
</dbReference>
<sequence length="429" mass="48115">MGWWQKLFNQPSPAPMADQRLTTLVTMVLHQHRFLGEVLLQLPRQLVTTQRAAIGLAWQEGMLTIQVNSVALGQLRDDEACLLLAHQALHVVWAHPVRYANYPHPDLVKLATDAAVNQYLPATPPGTVDLGQLERLLRKKLPVKQDSQEYLTILENASPAERDRLRAAGFKLNGDRPGKQTAPGKVAPNEETHAGWASAQNTNLGQQAQLVKLRRLVQQAWQQTPQRDRGLLPGAVRQQLTGSAPPVATPLWRSLLRRQLGNIAAGKHTSFARFNRRQPLRMDLPGQVSRLVPDVYIFVDNSGSVPDEELQAALTAVDQLTRNYRLGGIVYHFDAKVDPHGQQLRPGLRVNRERHGGGGTSFQSIFDFLQAQRVNRRAVVVVITDGFGEATLRDHHYQNVDWLLTTDRHQLSVLAPGHRVFELTREDFQ</sequence>
<dbReference type="InterPro" id="IPR025154">
    <property type="entry name" value="Put_metallopeptidase_dom"/>
</dbReference>
<dbReference type="Proteomes" id="UP001529423">
    <property type="component" value="Unassembled WGS sequence"/>
</dbReference>